<keyword evidence="4" id="KW-0997">Cell inner membrane</keyword>
<dbReference type="PROSITE" id="PS50850">
    <property type="entry name" value="MFS"/>
    <property type="match status" value="1"/>
</dbReference>
<evidence type="ECO:0000313" key="10">
    <source>
        <dbReference type="EMBL" id="MEX0468464.1"/>
    </source>
</evidence>
<feature type="transmembrane region" description="Helical" evidence="8">
    <location>
        <begin position="232"/>
        <end position="255"/>
    </location>
</feature>
<dbReference type="Pfam" id="PF12832">
    <property type="entry name" value="MFS_1_like"/>
    <property type="match status" value="1"/>
</dbReference>
<evidence type="ECO:0000256" key="1">
    <source>
        <dbReference type="ARBA" id="ARBA00004429"/>
    </source>
</evidence>
<evidence type="ECO:0000256" key="4">
    <source>
        <dbReference type="ARBA" id="ARBA00022519"/>
    </source>
</evidence>
<keyword evidence="5 8" id="KW-0812">Transmembrane</keyword>
<feature type="transmembrane region" description="Helical" evidence="8">
    <location>
        <begin position="202"/>
        <end position="226"/>
    </location>
</feature>
<proteinExistence type="predicted"/>
<feature type="transmembrane region" description="Helical" evidence="8">
    <location>
        <begin position="158"/>
        <end position="181"/>
    </location>
</feature>
<feature type="domain" description="Major facilitator superfamily (MFS) profile" evidence="9">
    <location>
        <begin position="201"/>
        <end position="388"/>
    </location>
</feature>
<dbReference type="InterPro" id="IPR036259">
    <property type="entry name" value="MFS_trans_sf"/>
</dbReference>
<dbReference type="PANTHER" id="PTHR23522">
    <property type="entry name" value="BLL5896 PROTEIN"/>
    <property type="match status" value="1"/>
</dbReference>
<feature type="transmembrane region" description="Helical" evidence="8">
    <location>
        <begin position="95"/>
        <end position="112"/>
    </location>
</feature>
<feature type="transmembrane region" description="Helical" evidence="8">
    <location>
        <begin position="72"/>
        <end position="89"/>
    </location>
</feature>
<evidence type="ECO:0000256" key="6">
    <source>
        <dbReference type="ARBA" id="ARBA00022989"/>
    </source>
</evidence>
<gene>
    <name evidence="10" type="ORF">V6X73_01760</name>
</gene>
<feature type="transmembrane region" description="Helical" evidence="8">
    <location>
        <begin position="356"/>
        <end position="373"/>
    </location>
</feature>
<feature type="transmembrane region" description="Helical" evidence="8">
    <location>
        <begin position="267"/>
        <end position="285"/>
    </location>
</feature>
<feature type="transmembrane region" description="Helical" evidence="8">
    <location>
        <begin position="40"/>
        <end position="60"/>
    </location>
</feature>
<dbReference type="NCBIfam" id="NF037955">
    <property type="entry name" value="mfs"/>
    <property type="match status" value="1"/>
</dbReference>
<dbReference type="PIRSF" id="PIRSF004925">
    <property type="entry name" value="HcaT"/>
    <property type="match status" value="1"/>
</dbReference>
<feature type="transmembrane region" description="Helical" evidence="8">
    <location>
        <begin position="297"/>
        <end position="318"/>
    </location>
</feature>
<dbReference type="Proteomes" id="UP001556709">
    <property type="component" value="Unassembled WGS sequence"/>
</dbReference>
<evidence type="ECO:0000256" key="7">
    <source>
        <dbReference type="ARBA" id="ARBA00023136"/>
    </source>
</evidence>
<evidence type="ECO:0000259" key="9">
    <source>
        <dbReference type="PROSITE" id="PS50850"/>
    </source>
</evidence>
<keyword evidence="7 8" id="KW-0472">Membrane</keyword>
<keyword evidence="6 8" id="KW-1133">Transmembrane helix</keyword>
<dbReference type="SUPFAM" id="SSF103473">
    <property type="entry name" value="MFS general substrate transporter"/>
    <property type="match status" value="1"/>
</dbReference>
<dbReference type="Gene3D" id="1.20.1250.20">
    <property type="entry name" value="MFS general substrate transporter like domains"/>
    <property type="match status" value="2"/>
</dbReference>
<keyword evidence="2" id="KW-0813">Transport</keyword>
<dbReference type="RefSeq" id="WP_367958034.1">
    <property type="nucleotide sequence ID" value="NZ_JBAKFH010000003.1"/>
</dbReference>
<reference evidence="10 11" key="1">
    <citation type="submission" date="2024-02" db="EMBL/GenBank/DDBJ databases">
        <title>New especies of Spiribacter isolated from saline water.</title>
        <authorList>
            <person name="Leon M.J."/>
            <person name="De La Haba R."/>
            <person name="Sanchez-Porro C."/>
            <person name="Ventosa A."/>
        </authorList>
    </citation>
    <scope>NUCLEOTIDE SEQUENCE [LARGE SCALE GENOMIC DNA]</scope>
    <source>
        <strain evidence="11">ag22IC6-390</strain>
    </source>
</reference>
<dbReference type="InterPro" id="IPR020846">
    <property type="entry name" value="MFS_dom"/>
</dbReference>
<protein>
    <submittedName>
        <fullName evidence="10">MFS transporter</fullName>
    </submittedName>
</protein>
<dbReference type="CDD" id="cd17335">
    <property type="entry name" value="MFS_MFSD6"/>
    <property type="match status" value="1"/>
</dbReference>
<dbReference type="PANTHER" id="PTHR23522:SF10">
    <property type="entry name" value="3-PHENYLPROPIONIC ACID TRANSPORTER-RELATED"/>
    <property type="match status" value="1"/>
</dbReference>
<organism evidence="10 11">
    <name type="scientific">Spiribacter pallidus</name>
    <dbReference type="NCBI Taxonomy" id="1987936"/>
    <lineage>
        <taxon>Bacteria</taxon>
        <taxon>Pseudomonadati</taxon>
        <taxon>Pseudomonadota</taxon>
        <taxon>Gammaproteobacteria</taxon>
        <taxon>Chromatiales</taxon>
        <taxon>Ectothiorhodospiraceae</taxon>
        <taxon>Spiribacter</taxon>
    </lineage>
</organism>
<evidence type="ECO:0000256" key="8">
    <source>
        <dbReference type="SAM" id="Phobius"/>
    </source>
</evidence>
<feature type="transmembrane region" description="Helical" evidence="8">
    <location>
        <begin position="133"/>
        <end position="152"/>
    </location>
</feature>
<dbReference type="InterPro" id="IPR024989">
    <property type="entry name" value="MFS_assoc_dom"/>
</dbReference>
<dbReference type="EMBL" id="JBAKFM010000001">
    <property type="protein sequence ID" value="MEX0468464.1"/>
    <property type="molecule type" value="Genomic_DNA"/>
</dbReference>
<accession>A0ABV3TA04</accession>
<feature type="transmembrane region" description="Helical" evidence="8">
    <location>
        <begin position="330"/>
        <end position="350"/>
    </location>
</feature>
<comment type="subcellular location">
    <subcellularLocation>
        <location evidence="1">Cell inner membrane</location>
        <topology evidence="1">Multi-pass membrane protein</topology>
    </subcellularLocation>
</comment>
<keyword evidence="3" id="KW-1003">Cell membrane</keyword>
<evidence type="ECO:0000256" key="2">
    <source>
        <dbReference type="ARBA" id="ARBA00022448"/>
    </source>
</evidence>
<evidence type="ECO:0000256" key="5">
    <source>
        <dbReference type="ARBA" id="ARBA00022692"/>
    </source>
</evidence>
<comment type="caution">
    <text evidence="10">The sequence shown here is derived from an EMBL/GenBank/DDBJ whole genome shotgun (WGS) entry which is preliminary data.</text>
</comment>
<evidence type="ECO:0000256" key="3">
    <source>
        <dbReference type="ARBA" id="ARBA00022475"/>
    </source>
</evidence>
<evidence type="ECO:0000313" key="11">
    <source>
        <dbReference type="Proteomes" id="UP001556709"/>
    </source>
</evidence>
<sequence length="388" mass="41001">MAAALPYGRLSAFYLVFFAVLGVLGPYWGPYLKSLGYEAAQIGTLIGLLHATKLIAPNLWGWVADRLGRRMGVIRFACVAAALGFAGVFVAESFLTMAGVILAFSFFWNATLSQFEANTLSHLGAQSHRYPRIRLWGTVGFMVAVLAVGEGIDVLGAGIVPAVLLALFITLSGISLSVPEAPGNGGDRAGPGLWAVLRQPKVLGLFGACFLLQASHGPFYAFYSIYLQDAGYSGTAIGLLWAVALLAEIAVFLLMPRWLPRFGHRRLLIIAMLLAVVRWVMVGLFPEQVPLQAFAQLFHAATYGVYHAAAISMVDRYFTGALQGRGQALYSSLTFGAGVAVGSFLAGALWDVIGGASTFVLAAGLGLAAAVLAHHTLPRPGARALSGA</sequence>
<keyword evidence="11" id="KW-1185">Reference proteome</keyword>
<name>A0ABV3TA04_9GAMM</name>
<dbReference type="InterPro" id="IPR026032">
    <property type="entry name" value="HcaT-like"/>
</dbReference>
<feature type="transmembrane region" description="Helical" evidence="8">
    <location>
        <begin position="12"/>
        <end position="28"/>
    </location>
</feature>